<accession>A0A094SHN2</accession>
<feature type="transmembrane region" description="Helical" evidence="1">
    <location>
        <begin position="12"/>
        <end position="31"/>
    </location>
</feature>
<evidence type="ECO:0000256" key="1">
    <source>
        <dbReference type="SAM" id="Phobius"/>
    </source>
</evidence>
<proteinExistence type="predicted"/>
<gene>
    <name evidence="2" type="ORF">GM50_10345</name>
</gene>
<keyword evidence="1" id="KW-0472">Membrane</keyword>
<protein>
    <submittedName>
        <fullName evidence="2">Uncharacterized protein</fullName>
    </submittedName>
</protein>
<evidence type="ECO:0000313" key="2">
    <source>
        <dbReference type="EMBL" id="KGA17883.1"/>
    </source>
</evidence>
<keyword evidence="1" id="KW-0812">Transmembrane</keyword>
<dbReference type="EMBL" id="JNSK01000034">
    <property type="protein sequence ID" value="KGA17883.1"/>
    <property type="molecule type" value="Genomic_DNA"/>
</dbReference>
<dbReference type="AlphaFoldDB" id="A0A094SHN2"/>
<reference evidence="2" key="1">
    <citation type="submission" date="2014-05" db="EMBL/GenBank/DDBJ databases">
        <title>Key roles for freshwater Actinobacteria revealed by deep metagenomic sequencing.</title>
        <authorList>
            <person name="Ghai R."/>
            <person name="Mizuno C.M."/>
            <person name="Picazo A."/>
            <person name="Camacho A."/>
            <person name="Rodriguez-Valera F."/>
        </authorList>
    </citation>
    <scope>NUCLEOTIDE SEQUENCE</scope>
</reference>
<feature type="transmembrane region" description="Helical" evidence="1">
    <location>
        <begin position="106"/>
        <end position="127"/>
    </location>
</feature>
<name>A0A094SHN2_9ZZZZ</name>
<sequence>MSFTSALTIKRLRTILKLGSTVFGLSAIFLLIAPKTFLELLNLETTDSLEWSMRMIAITLFALTGNMLSVSRFGSETSVVFSARVMVVSAAALGALTLLIPAEFGWFTIAYAAIGFLFSLAYLSAFLRK</sequence>
<organism evidence="2">
    <name type="scientific">freshwater metagenome</name>
    <dbReference type="NCBI Taxonomy" id="449393"/>
    <lineage>
        <taxon>unclassified sequences</taxon>
        <taxon>metagenomes</taxon>
        <taxon>ecological metagenomes</taxon>
    </lineage>
</organism>
<keyword evidence="1" id="KW-1133">Transmembrane helix</keyword>
<feature type="transmembrane region" description="Helical" evidence="1">
    <location>
        <begin position="81"/>
        <end position="100"/>
    </location>
</feature>
<feature type="transmembrane region" description="Helical" evidence="1">
    <location>
        <begin position="51"/>
        <end position="69"/>
    </location>
</feature>
<comment type="caution">
    <text evidence="2">The sequence shown here is derived from an EMBL/GenBank/DDBJ whole genome shotgun (WGS) entry which is preliminary data.</text>
</comment>